<keyword evidence="1" id="KW-1133">Transmembrane helix</keyword>
<evidence type="ECO:0008006" key="4">
    <source>
        <dbReference type="Google" id="ProtNLM"/>
    </source>
</evidence>
<dbReference type="RefSeq" id="WP_263845989.1">
    <property type="nucleotide sequence ID" value="NZ_JALIEB010000020.1"/>
</dbReference>
<dbReference type="EMBL" id="JALIEB010000020">
    <property type="protein sequence ID" value="MCV3273781.1"/>
    <property type="molecule type" value="Genomic_DNA"/>
</dbReference>
<keyword evidence="1" id="KW-0812">Transmembrane</keyword>
<evidence type="ECO:0000313" key="2">
    <source>
        <dbReference type="EMBL" id="MCV3273781.1"/>
    </source>
</evidence>
<evidence type="ECO:0000256" key="1">
    <source>
        <dbReference type="SAM" id="Phobius"/>
    </source>
</evidence>
<accession>A0ABT3BJP4</accession>
<organism evidence="2 3">
    <name type="scientific">Roseobacter sinensis</name>
    <dbReference type="NCBI Taxonomy" id="2931391"/>
    <lineage>
        <taxon>Bacteria</taxon>
        <taxon>Pseudomonadati</taxon>
        <taxon>Pseudomonadota</taxon>
        <taxon>Alphaproteobacteria</taxon>
        <taxon>Rhodobacterales</taxon>
        <taxon>Roseobacteraceae</taxon>
        <taxon>Roseobacter</taxon>
    </lineage>
</organism>
<protein>
    <recommendedName>
        <fullName evidence="4">DUF1574 domain-containing protein</fullName>
    </recommendedName>
</protein>
<comment type="caution">
    <text evidence="2">The sequence shown here is derived from an EMBL/GenBank/DDBJ whole genome shotgun (WGS) entry which is preliminary data.</text>
</comment>
<reference evidence="2 3" key="1">
    <citation type="submission" date="2022-04" db="EMBL/GenBank/DDBJ databases">
        <title>Roseobacter sp. WL0113 is a bacterium isolated from neritic sediment.</title>
        <authorList>
            <person name="Wang L."/>
            <person name="He W."/>
            <person name="Zhang D.-F."/>
        </authorList>
    </citation>
    <scope>NUCLEOTIDE SEQUENCE [LARGE SCALE GENOMIC DNA]</scope>
    <source>
        <strain evidence="2 3">WL0113</strain>
    </source>
</reference>
<evidence type="ECO:0000313" key="3">
    <source>
        <dbReference type="Proteomes" id="UP001208690"/>
    </source>
</evidence>
<feature type="transmembrane region" description="Helical" evidence="1">
    <location>
        <begin position="20"/>
        <end position="42"/>
    </location>
</feature>
<keyword evidence="1" id="KW-0472">Membrane</keyword>
<sequence length="373" mass="39842">MTAPDPSRPDRPGSLRQFLGVLGLTLVFLVVLDVMVAGLLGLAQSRGVAGSLVRYFEYGRSVPGKLEAWQAAPEAQGNLFDVGWIEAQLNDSLTGPDAPGGVVRSYGMSFVDNILRQAVAADPALAVDRHAGPGAPPNYTYAVFLDDHLHRQAGDVAVLGILSSSVPSLAALSNRTWVFEQPAPYTYPVFTPAQDGGLSRIDPLITSPAQERALAQDPAAEAAWTAQLAQEDAFYGAPTFGATALDVSPFARLVRRALAKSHVSDRKTAVLAGGFPYAQVLSRMVTGFAEQAQTEGVYPVVFLIQTRDPNDPDLLAVLGPVLQEHGIPYLATAEHVDPRDPTAFVGDGHYTHDNDRLFAEAFLRLMATRSAAQ</sequence>
<keyword evidence="3" id="KW-1185">Reference proteome</keyword>
<proteinExistence type="predicted"/>
<dbReference type="Proteomes" id="UP001208690">
    <property type="component" value="Unassembled WGS sequence"/>
</dbReference>
<gene>
    <name evidence="2" type="ORF">MUB52_20295</name>
</gene>
<name>A0ABT3BJP4_9RHOB</name>